<dbReference type="GO" id="GO:0042941">
    <property type="term" value="P:D-alanine transmembrane transport"/>
    <property type="evidence" value="ECO:0007669"/>
    <property type="project" value="TreeGrafter"/>
</dbReference>
<evidence type="ECO:0000256" key="6">
    <source>
        <dbReference type="ARBA" id="ARBA00022970"/>
    </source>
</evidence>
<comment type="similarity">
    <text evidence="9">Belongs to the binding-protein-dependent transport system permease family. LivHM subfamily.</text>
</comment>
<keyword evidence="3" id="KW-1003">Cell membrane</keyword>
<dbReference type="InterPro" id="IPR052157">
    <property type="entry name" value="BCAA_transport_permease"/>
</dbReference>
<evidence type="ECO:0000256" key="9">
    <source>
        <dbReference type="ARBA" id="ARBA00037998"/>
    </source>
</evidence>
<dbReference type="GO" id="GO:0015190">
    <property type="term" value="F:L-leucine transmembrane transporter activity"/>
    <property type="evidence" value="ECO:0007669"/>
    <property type="project" value="TreeGrafter"/>
</dbReference>
<evidence type="ECO:0000256" key="1">
    <source>
        <dbReference type="ARBA" id="ARBA00004651"/>
    </source>
</evidence>
<comment type="caution">
    <text evidence="11">The sequence shown here is derived from an EMBL/GenBank/DDBJ whole genome shotgun (WGS) entry which is preliminary data.</text>
</comment>
<dbReference type="PANTHER" id="PTHR11795">
    <property type="entry name" value="BRANCHED-CHAIN AMINO ACID TRANSPORT SYSTEM PERMEASE PROTEIN LIVH"/>
    <property type="match status" value="1"/>
</dbReference>
<evidence type="ECO:0000313" key="12">
    <source>
        <dbReference type="Proteomes" id="UP000281128"/>
    </source>
</evidence>
<dbReference type="EMBL" id="RAPE01000001">
    <property type="protein sequence ID" value="RKF17013.1"/>
    <property type="molecule type" value="Genomic_DNA"/>
</dbReference>
<protein>
    <submittedName>
        <fullName evidence="11">Branched-chain amino acid ABC transporter permease</fullName>
    </submittedName>
</protein>
<evidence type="ECO:0000256" key="4">
    <source>
        <dbReference type="ARBA" id="ARBA00022519"/>
    </source>
</evidence>
<dbReference type="Proteomes" id="UP000281128">
    <property type="component" value="Unassembled WGS sequence"/>
</dbReference>
<dbReference type="CDD" id="cd06582">
    <property type="entry name" value="TM_PBP1_LivH_like"/>
    <property type="match status" value="1"/>
</dbReference>
<dbReference type="GO" id="GO:0015192">
    <property type="term" value="F:L-phenylalanine transmembrane transporter activity"/>
    <property type="evidence" value="ECO:0007669"/>
    <property type="project" value="TreeGrafter"/>
</dbReference>
<reference evidence="11 12" key="1">
    <citation type="submission" date="2018-09" db="EMBL/GenBank/DDBJ databases">
        <title>Roseovarius spongiae sp. nov., isolated from a marine sponge.</title>
        <authorList>
            <person name="Zhuang L."/>
            <person name="Luo L."/>
        </authorList>
    </citation>
    <scope>NUCLEOTIDE SEQUENCE [LARGE SCALE GENOMIC DNA]</scope>
    <source>
        <strain evidence="11 12">HN-E21</strain>
    </source>
</reference>
<feature type="transmembrane region" description="Helical" evidence="10">
    <location>
        <begin position="162"/>
        <end position="183"/>
    </location>
</feature>
<comment type="subcellular location">
    <subcellularLocation>
        <location evidence="1">Cell membrane</location>
        <topology evidence="1">Multi-pass membrane protein</topology>
    </subcellularLocation>
</comment>
<keyword evidence="8 10" id="KW-0472">Membrane</keyword>
<keyword evidence="6" id="KW-0029">Amino-acid transport</keyword>
<feature type="transmembrane region" description="Helical" evidence="10">
    <location>
        <begin position="129"/>
        <end position="150"/>
    </location>
</feature>
<feature type="transmembrane region" description="Helical" evidence="10">
    <location>
        <begin position="98"/>
        <end position="117"/>
    </location>
</feature>
<dbReference type="GO" id="GO:0005304">
    <property type="term" value="F:L-valine transmembrane transporter activity"/>
    <property type="evidence" value="ECO:0007669"/>
    <property type="project" value="TreeGrafter"/>
</dbReference>
<keyword evidence="12" id="KW-1185">Reference proteome</keyword>
<keyword evidence="5 10" id="KW-0812">Transmembrane</keyword>
<dbReference type="GO" id="GO:1903806">
    <property type="term" value="P:L-isoleucine import across plasma membrane"/>
    <property type="evidence" value="ECO:0007669"/>
    <property type="project" value="TreeGrafter"/>
</dbReference>
<dbReference type="AlphaFoldDB" id="A0A3A8AX68"/>
<dbReference type="PANTHER" id="PTHR11795:SF371">
    <property type="entry name" value="HIGH-AFFINITY BRANCHED-CHAIN AMINO ACID TRANSPORT SYSTEM PERMEASE PROTEIN LIVH"/>
    <property type="match status" value="1"/>
</dbReference>
<gene>
    <name evidence="11" type="ORF">D6850_05685</name>
</gene>
<sequence length="358" mass="37942">MSMHDAAADAARHARSDDRTSGERIMAALRSRTALAIALALTLVAFWLLGYGQGASLSNLLSLTIWGVMLGGIIALGAIGLTLVYGVLKFPNFAHGELVSFGAYGTFTIMALLPASAALRPFSFGWELLVGMVLAMPLVALAALIVDRILFRPLRLRDASLVLFAMASLAASFFLRSVIYLAWGADFMFYYPGRANPALELPLNIRIQADQLFVFLLAAVLVGVTWILLARTRMGKAMRATANNPDLAQVRGINTERVIAATWALGASLAVAGGVMYGLASQLRPEMGWFLLLPMFAAVIMGGIGSPLGAIVGAIIIGIAQQVSSSFINPAYGPGVAFVLMIIVLILQPQGLFGQSGD</sequence>
<proteinExistence type="inferred from homology"/>
<evidence type="ECO:0000256" key="8">
    <source>
        <dbReference type="ARBA" id="ARBA00023136"/>
    </source>
</evidence>
<keyword evidence="7 10" id="KW-1133">Transmembrane helix</keyword>
<evidence type="ECO:0000256" key="2">
    <source>
        <dbReference type="ARBA" id="ARBA00022448"/>
    </source>
</evidence>
<evidence type="ECO:0000256" key="7">
    <source>
        <dbReference type="ARBA" id="ARBA00022989"/>
    </source>
</evidence>
<evidence type="ECO:0000313" key="11">
    <source>
        <dbReference type="EMBL" id="RKF17013.1"/>
    </source>
</evidence>
<evidence type="ECO:0000256" key="5">
    <source>
        <dbReference type="ARBA" id="ARBA00022692"/>
    </source>
</evidence>
<dbReference type="GO" id="GO:0005886">
    <property type="term" value="C:plasma membrane"/>
    <property type="evidence" value="ECO:0007669"/>
    <property type="project" value="UniProtKB-SubCell"/>
</dbReference>
<evidence type="ECO:0000256" key="10">
    <source>
        <dbReference type="SAM" id="Phobius"/>
    </source>
</evidence>
<dbReference type="OrthoDB" id="9807115at2"/>
<evidence type="ECO:0000256" key="3">
    <source>
        <dbReference type="ARBA" id="ARBA00022475"/>
    </source>
</evidence>
<feature type="transmembrane region" description="Helical" evidence="10">
    <location>
        <begin position="331"/>
        <end position="348"/>
    </location>
</feature>
<dbReference type="GO" id="GO:0015188">
    <property type="term" value="F:L-isoleucine transmembrane transporter activity"/>
    <property type="evidence" value="ECO:0007669"/>
    <property type="project" value="TreeGrafter"/>
</dbReference>
<keyword evidence="4" id="KW-0997">Cell inner membrane</keyword>
<dbReference type="InterPro" id="IPR001851">
    <property type="entry name" value="ABC_transp_permease"/>
</dbReference>
<dbReference type="RefSeq" id="WP_121164596.1">
    <property type="nucleotide sequence ID" value="NZ_RAPE01000001.1"/>
</dbReference>
<dbReference type="Pfam" id="PF02653">
    <property type="entry name" value="BPD_transp_2"/>
    <property type="match status" value="1"/>
</dbReference>
<dbReference type="GO" id="GO:0015808">
    <property type="term" value="P:L-alanine transport"/>
    <property type="evidence" value="ECO:0007669"/>
    <property type="project" value="TreeGrafter"/>
</dbReference>
<keyword evidence="2" id="KW-0813">Transport</keyword>
<feature type="transmembrane region" description="Helical" evidence="10">
    <location>
        <begin position="63"/>
        <end position="86"/>
    </location>
</feature>
<feature type="transmembrane region" description="Helical" evidence="10">
    <location>
        <begin position="258"/>
        <end position="280"/>
    </location>
</feature>
<feature type="transmembrane region" description="Helical" evidence="10">
    <location>
        <begin position="292"/>
        <end position="319"/>
    </location>
</feature>
<feature type="transmembrane region" description="Helical" evidence="10">
    <location>
        <begin position="33"/>
        <end position="51"/>
    </location>
</feature>
<feature type="transmembrane region" description="Helical" evidence="10">
    <location>
        <begin position="212"/>
        <end position="229"/>
    </location>
</feature>
<accession>A0A3A8AX68</accession>
<name>A0A3A8AX68_9RHOB</name>
<organism evidence="11 12">
    <name type="scientific">Roseovarius spongiae</name>
    <dbReference type="NCBI Taxonomy" id="2320272"/>
    <lineage>
        <taxon>Bacteria</taxon>
        <taxon>Pseudomonadati</taxon>
        <taxon>Pseudomonadota</taxon>
        <taxon>Alphaproteobacteria</taxon>
        <taxon>Rhodobacterales</taxon>
        <taxon>Roseobacteraceae</taxon>
        <taxon>Roseovarius</taxon>
    </lineage>
</organism>